<gene>
    <name evidence="10 11" type="primary">cobT</name>
    <name evidence="11" type="ORF">EZI54_18325</name>
</gene>
<dbReference type="EMBL" id="SJDL01000035">
    <property type="protein sequence ID" value="TBW50339.1"/>
    <property type="molecule type" value="Genomic_DNA"/>
</dbReference>
<evidence type="ECO:0000313" key="11">
    <source>
        <dbReference type="EMBL" id="TBW50339.1"/>
    </source>
</evidence>
<dbReference type="InterPro" id="IPR003200">
    <property type="entry name" value="Nict_dMeBzImd_PRibTrfase"/>
</dbReference>
<keyword evidence="6 10" id="KW-0328">Glycosyltransferase</keyword>
<dbReference type="RefSeq" id="WP_131483335.1">
    <property type="nucleotide sequence ID" value="NZ_SJDL01000035.1"/>
</dbReference>
<dbReference type="GO" id="GO:0008939">
    <property type="term" value="F:nicotinate-nucleotide-dimethylbenzimidazole phosphoribosyltransferase activity"/>
    <property type="evidence" value="ECO:0007669"/>
    <property type="project" value="UniProtKB-EC"/>
</dbReference>
<dbReference type="Gene3D" id="1.10.1610.10">
    <property type="match status" value="1"/>
</dbReference>
<evidence type="ECO:0000256" key="7">
    <source>
        <dbReference type="ARBA" id="ARBA00022679"/>
    </source>
</evidence>
<dbReference type="CDD" id="cd02439">
    <property type="entry name" value="DMB-PRT_CobT"/>
    <property type="match status" value="1"/>
</dbReference>
<dbReference type="InterPro" id="IPR036087">
    <property type="entry name" value="Nict_dMeBzImd_PRibTrfase_sf"/>
</dbReference>
<proteinExistence type="inferred from homology"/>
<evidence type="ECO:0000256" key="9">
    <source>
        <dbReference type="ARBA" id="ARBA00047340"/>
    </source>
</evidence>
<evidence type="ECO:0000256" key="4">
    <source>
        <dbReference type="ARBA" id="ARBA00015486"/>
    </source>
</evidence>
<comment type="similarity">
    <text evidence="2 10">Belongs to the CobT family.</text>
</comment>
<evidence type="ECO:0000256" key="2">
    <source>
        <dbReference type="ARBA" id="ARBA00007110"/>
    </source>
</evidence>
<sequence length="352" mass="35377">MTLPVAWKMPLPLPDPACIEGARAQQNSLTKPPGSLGRLEEAAVALCGQQHRAVPSVDRVHIAVFAGDHGVCDEGVSAFPQAVTAQMIANFAGGGAAISVLARELGAALEVVNLGTVGNVPADLPGVIDASIAPATGNIAVQPAMTDVQVAAALTAGDRAAARAAEAGADLLIAGDMGIGNTTTAAAVACALLYEAPEALVGAGTGLAPEAIQHKATVVGRALNRHGENREPLAVLQSLGGFEIAAIAGAYLGAAARGIPVLVDGFIASAGALIAVRQQPTLRSWLHFGHRSAEQGHRRVLDALEAEPLLDLGMRLGEGSGAATAVTLLRSACALHNRMASFADAGVSDGKG</sequence>
<evidence type="ECO:0000256" key="10">
    <source>
        <dbReference type="HAMAP-Rule" id="MF_00230"/>
    </source>
</evidence>
<dbReference type="InterPro" id="IPR023195">
    <property type="entry name" value="Nict_dMeBzImd_PRibTrfase_N"/>
</dbReference>
<dbReference type="NCBIfam" id="TIGR03160">
    <property type="entry name" value="cobT_DBIPRT"/>
    <property type="match status" value="1"/>
</dbReference>
<comment type="function">
    <text evidence="10">Catalyzes the synthesis of alpha-ribazole-5'-phosphate from nicotinate mononucleotide (NAMN) and 5,6-dimethylbenzimidazole (DMB).</text>
</comment>
<evidence type="ECO:0000256" key="1">
    <source>
        <dbReference type="ARBA" id="ARBA00005049"/>
    </source>
</evidence>
<name>A0ABY1ZFY4_9GAMM</name>
<evidence type="ECO:0000256" key="6">
    <source>
        <dbReference type="ARBA" id="ARBA00022676"/>
    </source>
</evidence>
<dbReference type="SUPFAM" id="SSF52733">
    <property type="entry name" value="Nicotinate mononucleotide:5,6-dimethylbenzimidazole phosphoribosyltransferase (CobT)"/>
    <property type="match status" value="1"/>
</dbReference>
<keyword evidence="12" id="KW-1185">Reference proteome</keyword>
<reference evidence="11 12" key="1">
    <citation type="submission" date="2019-02" db="EMBL/GenBank/DDBJ databases">
        <title>Marinobacter halodurans sp. nov., a marine bacterium isolated from sea tidal flat.</title>
        <authorList>
            <person name="Yoo Y."/>
            <person name="Lee D.W."/>
            <person name="Kim B.S."/>
            <person name="Kim J.-J."/>
        </authorList>
    </citation>
    <scope>NUCLEOTIDE SEQUENCE [LARGE SCALE GENOMIC DNA]</scope>
    <source>
        <strain evidence="11 12">YJ-S3-2</strain>
    </source>
</reference>
<evidence type="ECO:0000256" key="8">
    <source>
        <dbReference type="ARBA" id="ARBA00030686"/>
    </source>
</evidence>
<dbReference type="InterPro" id="IPR017846">
    <property type="entry name" value="Nict_dMeBzImd_PRibTrfase_bact"/>
</dbReference>
<dbReference type="Gene3D" id="3.40.50.10210">
    <property type="match status" value="1"/>
</dbReference>
<evidence type="ECO:0000256" key="3">
    <source>
        <dbReference type="ARBA" id="ARBA00011991"/>
    </source>
</evidence>
<dbReference type="PANTHER" id="PTHR43463:SF1">
    <property type="entry name" value="NICOTINATE-NUCLEOTIDE--DIMETHYLBENZIMIDAZOLE PHOSPHORIBOSYLTRANSFERASE"/>
    <property type="match status" value="1"/>
</dbReference>
<comment type="caution">
    <text evidence="11">The sequence shown here is derived from an EMBL/GenBank/DDBJ whole genome shotgun (WGS) entry which is preliminary data.</text>
</comment>
<dbReference type="NCBIfam" id="NF000996">
    <property type="entry name" value="PRK00105.1"/>
    <property type="match status" value="1"/>
</dbReference>
<evidence type="ECO:0000313" key="12">
    <source>
        <dbReference type="Proteomes" id="UP000313645"/>
    </source>
</evidence>
<dbReference type="HAMAP" id="MF_00230">
    <property type="entry name" value="CobT"/>
    <property type="match status" value="1"/>
</dbReference>
<protein>
    <recommendedName>
        <fullName evidence="4 10">Nicotinate-nucleotide--dimethylbenzimidazole phosphoribosyltransferase</fullName>
        <shortName evidence="10">NN:DBI PRT</shortName>
        <ecNumber evidence="3 10">2.4.2.21</ecNumber>
    </recommendedName>
    <alternativeName>
        <fullName evidence="8 10">N(1)-alpha-phosphoribosyltransferase</fullName>
    </alternativeName>
</protein>
<organism evidence="11 12">
    <name type="scientific">Marinobacter halodurans</name>
    <dbReference type="NCBI Taxonomy" id="2528979"/>
    <lineage>
        <taxon>Bacteria</taxon>
        <taxon>Pseudomonadati</taxon>
        <taxon>Pseudomonadota</taxon>
        <taxon>Gammaproteobacteria</taxon>
        <taxon>Pseudomonadales</taxon>
        <taxon>Marinobacteraceae</taxon>
        <taxon>Marinobacter</taxon>
    </lineage>
</organism>
<dbReference type="EC" id="2.4.2.21" evidence="3 10"/>
<evidence type="ECO:0000256" key="5">
    <source>
        <dbReference type="ARBA" id="ARBA00022573"/>
    </source>
</evidence>
<feature type="active site" description="Proton acceptor" evidence="10">
    <location>
        <position position="318"/>
    </location>
</feature>
<comment type="pathway">
    <text evidence="1 10">Nucleoside biosynthesis; alpha-ribazole biosynthesis; alpha-ribazole from 5,6-dimethylbenzimidazole: step 1/2.</text>
</comment>
<dbReference type="Pfam" id="PF02277">
    <property type="entry name" value="DBI_PRT"/>
    <property type="match status" value="1"/>
</dbReference>
<accession>A0ABY1ZFY4</accession>
<dbReference type="Proteomes" id="UP000313645">
    <property type="component" value="Unassembled WGS sequence"/>
</dbReference>
<dbReference type="PANTHER" id="PTHR43463">
    <property type="entry name" value="NICOTINATE-NUCLEOTIDE--DIMETHYLBENZIMIDAZOLE PHOSPHORIBOSYLTRANSFERASE"/>
    <property type="match status" value="1"/>
</dbReference>
<keyword evidence="5 10" id="KW-0169">Cobalamin biosynthesis</keyword>
<comment type="catalytic activity">
    <reaction evidence="9 10">
        <text>5,6-dimethylbenzimidazole + nicotinate beta-D-ribonucleotide = alpha-ribazole 5'-phosphate + nicotinate + H(+)</text>
        <dbReference type="Rhea" id="RHEA:11196"/>
        <dbReference type="ChEBI" id="CHEBI:15378"/>
        <dbReference type="ChEBI" id="CHEBI:15890"/>
        <dbReference type="ChEBI" id="CHEBI:32544"/>
        <dbReference type="ChEBI" id="CHEBI:57502"/>
        <dbReference type="ChEBI" id="CHEBI:57918"/>
        <dbReference type="EC" id="2.4.2.21"/>
    </reaction>
</comment>
<keyword evidence="7 10" id="KW-0808">Transferase</keyword>